<dbReference type="AlphaFoldDB" id="A0A3S4I7B7"/>
<dbReference type="EMBL" id="LR134182">
    <property type="protein sequence ID" value="VEB42724.1"/>
    <property type="molecule type" value="Genomic_DNA"/>
</dbReference>
<name>A0A3S4I7B7_CHRVL</name>
<reference evidence="1 2" key="1">
    <citation type="submission" date="2018-12" db="EMBL/GenBank/DDBJ databases">
        <authorList>
            <consortium name="Pathogen Informatics"/>
        </authorList>
    </citation>
    <scope>NUCLEOTIDE SEQUENCE [LARGE SCALE GENOMIC DNA]</scope>
    <source>
        <strain evidence="1 2">NCTC9695</strain>
    </source>
</reference>
<proteinExistence type="predicted"/>
<evidence type="ECO:0000313" key="1">
    <source>
        <dbReference type="EMBL" id="VEB42724.1"/>
    </source>
</evidence>
<dbReference type="Proteomes" id="UP000275777">
    <property type="component" value="Chromosome"/>
</dbReference>
<organism evidence="1 2">
    <name type="scientific">Chromobacterium violaceum</name>
    <dbReference type="NCBI Taxonomy" id="536"/>
    <lineage>
        <taxon>Bacteria</taxon>
        <taxon>Pseudomonadati</taxon>
        <taxon>Pseudomonadota</taxon>
        <taxon>Betaproteobacteria</taxon>
        <taxon>Neisseriales</taxon>
        <taxon>Chromobacteriaceae</taxon>
        <taxon>Chromobacterium</taxon>
    </lineage>
</organism>
<protein>
    <submittedName>
        <fullName evidence="1">Uncharacterized protein</fullName>
    </submittedName>
</protein>
<evidence type="ECO:0000313" key="2">
    <source>
        <dbReference type="Proteomes" id="UP000275777"/>
    </source>
</evidence>
<accession>A0A3S4I7B7</accession>
<sequence>MPGEGKSPPWLASLDIQGRNALTSAQWYRDWLAVTADLCTDVRHVDRDNPGVKIVWRGSGDADKKLLFYGAGNHHYEPAAVFDEGCR</sequence>
<gene>
    <name evidence="1" type="ORF">NCTC9695_03174</name>
</gene>